<keyword evidence="1 3" id="KW-0175">Coiled coil</keyword>
<gene>
    <name evidence="6" type="ORF">KFK09_016157</name>
</gene>
<feature type="coiled-coil region" evidence="3">
    <location>
        <begin position="190"/>
        <end position="217"/>
    </location>
</feature>
<evidence type="ECO:0000313" key="6">
    <source>
        <dbReference type="EMBL" id="KAI0501214.1"/>
    </source>
</evidence>
<feature type="coiled-coil region" evidence="3">
    <location>
        <begin position="1676"/>
        <end position="1703"/>
    </location>
</feature>
<feature type="coiled-coil region" evidence="3">
    <location>
        <begin position="1028"/>
        <end position="1097"/>
    </location>
</feature>
<dbReference type="Proteomes" id="UP000829196">
    <property type="component" value="Unassembled WGS sequence"/>
</dbReference>
<dbReference type="Pfam" id="PF07765">
    <property type="entry name" value="KIP1"/>
    <property type="match status" value="1"/>
</dbReference>
<evidence type="ECO:0000256" key="4">
    <source>
        <dbReference type="SAM" id="MobiDB-lite"/>
    </source>
</evidence>
<feature type="compositionally biased region" description="Basic and acidic residues" evidence="4">
    <location>
        <begin position="1542"/>
        <end position="1553"/>
    </location>
</feature>
<comment type="similarity">
    <text evidence="2">Belongs to the NET family.</text>
</comment>
<dbReference type="InterPro" id="IPR011684">
    <property type="entry name" value="NAB"/>
</dbReference>
<dbReference type="PROSITE" id="PS51774">
    <property type="entry name" value="NAB"/>
    <property type="match status" value="1"/>
</dbReference>
<feature type="domain" description="NAB" evidence="5">
    <location>
        <begin position="17"/>
        <end position="97"/>
    </location>
</feature>
<dbReference type="PANTHER" id="PTHR32258:SF6">
    <property type="entry name" value="PROTEIN NETWORKED 1A"/>
    <property type="match status" value="1"/>
</dbReference>
<evidence type="ECO:0000259" key="5">
    <source>
        <dbReference type="PROSITE" id="PS51774"/>
    </source>
</evidence>
<feature type="region of interest" description="Disordered" evidence="4">
    <location>
        <begin position="1527"/>
        <end position="1553"/>
    </location>
</feature>
<keyword evidence="7" id="KW-1185">Reference proteome</keyword>
<feature type="compositionally biased region" description="Basic residues" evidence="4">
    <location>
        <begin position="1532"/>
        <end position="1541"/>
    </location>
</feature>
<comment type="caution">
    <text evidence="6">The sequence shown here is derived from an EMBL/GenBank/DDBJ whole genome shotgun (WGS) entry which is preliminary data.</text>
</comment>
<dbReference type="InterPro" id="IPR051861">
    <property type="entry name" value="NET_actin-binding_domain"/>
</dbReference>
<feature type="coiled-coil region" evidence="3">
    <location>
        <begin position="288"/>
        <end position="350"/>
    </location>
</feature>
<proteinExistence type="inferred from homology"/>
<dbReference type="OrthoDB" id="10255522at2759"/>
<organism evidence="6 7">
    <name type="scientific">Dendrobium nobile</name>
    <name type="common">Orchid</name>
    <dbReference type="NCBI Taxonomy" id="94219"/>
    <lineage>
        <taxon>Eukaryota</taxon>
        <taxon>Viridiplantae</taxon>
        <taxon>Streptophyta</taxon>
        <taxon>Embryophyta</taxon>
        <taxon>Tracheophyta</taxon>
        <taxon>Spermatophyta</taxon>
        <taxon>Magnoliopsida</taxon>
        <taxon>Liliopsida</taxon>
        <taxon>Asparagales</taxon>
        <taxon>Orchidaceae</taxon>
        <taxon>Epidendroideae</taxon>
        <taxon>Malaxideae</taxon>
        <taxon>Dendrobiinae</taxon>
        <taxon>Dendrobium</taxon>
    </lineage>
</organism>
<dbReference type="PANTHER" id="PTHR32258">
    <property type="entry name" value="PROTEIN NETWORKED 4A"/>
    <property type="match status" value="1"/>
</dbReference>
<feature type="coiled-coil region" evidence="3">
    <location>
        <begin position="548"/>
        <end position="575"/>
    </location>
</feature>
<feature type="coiled-coil region" evidence="3">
    <location>
        <begin position="407"/>
        <end position="434"/>
    </location>
</feature>
<evidence type="ECO:0000313" key="7">
    <source>
        <dbReference type="Proteomes" id="UP000829196"/>
    </source>
</evidence>
<dbReference type="EMBL" id="JAGYWB010000012">
    <property type="protein sequence ID" value="KAI0501214.1"/>
    <property type="molecule type" value="Genomic_DNA"/>
</dbReference>
<evidence type="ECO:0000256" key="2">
    <source>
        <dbReference type="ARBA" id="ARBA00038006"/>
    </source>
</evidence>
<name>A0A8T3AYS9_DENNO</name>
<evidence type="ECO:0000256" key="1">
    <source>
        <dbReference type="ARBA" id="ARBA00023054"/>
    </source>
</evidence>
<dbReference type="SMR" id="A0A8T3AYS9"/>
<protein>
    <recommendedName>
        <fullName evidence="5">NAB domain-containing protein</fullName>
    </recommendedName>
</protein>
<feature type="coiled-coil region" evidence="3">
    <location>
        <begin position="471"/>
        <end position="512"/>
    </location>
</feature>
<evidence type="ECO:0000256" key="3">
    <source>
        <dbReference type="SAM" id="Coils"/>
    </source>
</evidence>
<reference evidence="6" key="1">
    <citation type="journal article" date="2022" name="Front. Genet.">
        <title>Chromosome-Scale Assembly of the Dendrobium nobile Genome Provides Insights Into the Molecular Mechanism of the Biosynthesis of the Medicinal Active Ingredient of Dendrobium.</title>
        <authorList>
            <person name="Xu Q."/>
            <person name="Niu S.-C."/>
            <person name="Li K.-L."/>
            <person name="Zheng P.-J."/>
            <person name="Zhang X.-J."/>
            <person name="Jia Y."/>
            <person name="Liu Y."/>
            <person name="Niu Y.-X."/>
            <person name="Yu L.-H."/>
            <person name="Chen D.-F."/>
            <person name="Zhang G.-Q."/>
        </authorList>
    </citation>
    <scope>NUCLEOTIDE SEQUENCE</scope>
    <source>
        <tissue evidence="6">Leaf</tissue>
    </source>
</reference>
<feature type="coiled-coil region" evidence="3">
    <location>
        <begin position="604"/>
        <end position="638"/>
    </location>
</feature>
<sequence length="1832" mass="212034">MAETMESATCSESNRSYSWWWDSHTTPKNSKWLQENLTNMDVKIKSMIKLIEEDADSFARRAEMYYKKRPELMKLVEEFYRAYRALAERYDHVTGALRLAHRTISVAFPNQIQLILPDEPPSGLPDSVEEEKETFSMQSYSFGNAESSDEIDPFMSKEEWKHLNCLLTDEEAHKKLTEGLLVTGLNLKEDAEKNSEIKKLQEEVAKLSIENVSLKNEIISESMRADKSETESQGFKDAVSKLKSQLEAAFLQYKVSQERMSYLETEISRRRDEAHHLNDEMSIKVTKLNIAEDRCLDLEKENSSLRLEVSKFNEAVSKQMEEVSDLFKENQNLHNTVKLESLRAEKAEAESCRLRDSVLKLNYELGTSLLQYKVSQERISDLEAEICRTRNQFQDFNVEMSKRSFKLNTAEEQYIVLQEENKSLQSTVDRLEMIVAKQVEEVTSREDEFCKLKQFIEDEHQRFKYAGIQERLSLQTELNKLRQRITGHEEVIAAREKELDQLKQSLGDEQQRRMIAEIANQSLKRMCSQSEEKIRLLGFEIGSGSELLTRMELNKTGLEEEIKRLHDENNDLNEKSFSSISKIVVLQDQIHSLRRSKLKIADELRFHLDENKSLQQELSFLKIESNNLEERHHELMEQIVEVNFNVVSLQALVQELVEGKTELKDACKKHEGEKPFNLEDLRHMESLSVKKYLLLEHSLSDVTAGLEWLREKIKGLQECCKSLHGNVLSHASDNNVMVSHAEAVIKNIKKLSDKSTLFENSLSENIFEFEGLREKVIALEESFKSLYDQNCYLIAENNNLVAQVEKNEEHVESLENRFSTFEGKHVNVDNEKDLALYQVEELKGLLKLAKEDHENRFLFFKNQTSALNNQIHILKEKNQLINEELEYGLHKTVNGDFDCFITQQILYDIYEKNLILSDECQKHIDKLRCVEKLTSELRQDQSTQEKKLASLVEHNRELFEWVHVMVRAFDAKEDSEASNAGCKNMVQFISHKMIDLKASVTDSNEESHHVHLEKSPFIVLLEELGLSFVELRAHKNVLEKESEKKNEEISVLHNKCCELMEVNEQLRKDLNTSNQQKEDLKAELEKTHQKLSDLQEMPSNFHGEIPKLFAESECVSSKSFELREQIDSQEEEHEAIFEEFMIHENLFCNFGSSDAEKSSLLDQLIDDVYNLHGITNDLGQDIRVINENLRALQNENLHLRDLAVNFETRNSKLLEDDIHKMSEVFGKLNPQSDARKNLLEQTIMEWSDTHPRIQNMQFNNKNLCINLEGLIEELNKANVAREELEEKNLLLSKENVCIVDEKEFLRQSNEKLVAEISRLRTETEALRRREKNLTSELLRAKDVSRCIEEESAAYLLDINVASINELVFKQKFVELMVKIKSLEASEYVQPKIALGEISPRNVQRDDLVKKVNDLEKENIGLKAELTAYLPHLVSLDNDIASLEEDSLSLANDHILSSKRKQGNNLLATLQRKRFSQVRGKDHISKASAGIVELKKMHAKVKQLQMAVTDTTRILAQEEIVTDTNFVSETRKSKARRSKGSRSAREKETEKKKDVILDTRKSTAADKGVRLIKIDQEVSKVKHKQMTKDIELDHILSSFRSEDDPNSETDQQAFEMLDPATDNVEEHQKIDIMEGERSENPSSELVLEKEFSVDKLQMPISDTRSHQEWSRRVTETLSSDALRLSILQENLEELKKKIEVSEMSSQSPSSASNSITEQLKISEGVIKQLIDINFKLTKMAGDFSVSLDDNEGRRQISERVQIASEKIDVVELELESTQFLLSKLLEEQESKALKALQRKSRFPLKSFIYWKRNDSRQKKRRFCACMRLNTKGD</sequence>
<accession>A0A8T3AYS9</accession>
<feature type="coiled-coil region" evidence="3">
    <location>
        <begin position="1175"/>
        <end position="1202"/>
    </location>
</feature>
<dbReference type="GO" id="GO:0003779">
    <property type="term" value="F:actin binding"/>
    <property type="evidence" value="ECO:0007669"/>
    <property type="project" value="InterPro"/>
</dbReference>
<feature type="coiled-coil region" evidence="3">
    <location>
        <begin position="1267"/>
        <end position="1336"/>
    </location>
</feature>